<evidence type="ECO:0000256" key="4">
    <source>
        <dbReference type="ARBA" id="ARBA00023136"/>
    </source>
</evidence>
<feature type="transmembrane region" description="Helical" evidence="5">
    <location>
        <begin position="134"/>
        <end position="155"/>
    </location>
</feature>
<comment type="subcellular location">
    <subcellularLocation>
        <location evidence="1">Membrane</location>
        <topology evidence="1">Multi-pass membrane protein</topology>
    </subcellularLocation>
</comment>
<comment type="caution">
    <text evidence="6">The sequence shown here is derived from an EMBL/GenBank/DDBJ whole genome shotgun (WGS) entry which is preliminary data.</text>
</comment>
<dbReference type="PANTHER" id="PTHR10361:SF24">
    <property type="entry name" value="P3 PROTEIN"/>
    <property type="match status" value="1"/>
</dbReference>
<protein>
    <submittedName>
        <fullName evidence="6">Bile acid:sodium symporter family protein</fullName>
    </submittedName>
</protein>
<dbReference type="InterPro" id="IPR004710">
    <property type="entry name" value="Bilac:Na_transpt"/>
</dbReference>
<dbReference type="GO" id="GO:0016020">
    <property type="term" value="C:membrane"/>
    <property type="evidence" value="ECO:0007669"/>
    <property type="project" value="UniProtKB-SubCell"/>
</dbReference>
<feature type="transmembrane region" description="Helical" evidence="5">
    <location>
        <begin position="263"/>
        <end position="281"/>
    </location>
</feature>
<dbReference type="PANTHER" id="PTHR10361">
    <property type="entry name" value="SODIUM-BILE ACID COTRANSPORTER"/>
    <property type="match status" value="1"/>
</dbReference>
<evidence type="ECO:0000313" key="6">
    <source>
        <dbReference type="EMBL" id="TXF87854.1"/>
    </source>
</evidence>
<dbReference type="AlphaFoldDB" id="A0A5C7FR20"/>
<reference evidence="6 7" key="1">
    <citation type="submission" date="2019-08" db="EMBL/GenBank/DDBJ databases">
        <title>Lewinella sp. strain SSH13 Genome sequencing and assembly.</title>
        <authorList>
            <person name="Kim I."/>
        </authorList>
    </citation>
    <scope>NUCLEOTIDE SEQUENCE [LARGE SCALE GENOMIC DNA]</scope>
    <source>
        <strain evidence="6 7">SSH13</strain>
    </source>
</reference>
<evidence type="ECO:0000256" key="3">
    <source>
        <dbReference type="ARBA" id="ARBA00022989"/>
    </source>
</evidence>
<evidence type="ECO:0000256" key="1">
    <source>
        <dbReference type="ARBA" id="ARBA00004141"/>
    </source>
</evidence>
<feature type="transmembrane region" description="Helical" evidence="5">
    <location>
        <begin position="64"/>
        <end position="87"/>
    </location>
</feature>
<evidence type="ECO:0000256" key="2">
    <source>
        <dbReference type="ARBA" id="ARBA00022692"/>
    </source>
</evidence>
<gene>
    <name evidence="6" type="ORF">FUA23_16985</name>
</gene>
<dbReference type="RefSeq" id="WP_147931965.1">
    <property type="nucleotide sequence ID" value="NZ_VOXD01000030.1"/>
</dbReference>
<feature type="transmembrane region" description="Helical" evidence="5">
    <location>
        <begin position="232"/>
        <end position="251"/>
    </location>
</feature>
<keyword evidence="3 5" id="KW-1133">Transmembrane helix</keyword>
<dbReference type="Proteomes" id="UP000321907">
    <property type="component" value="Unassembled WGS sequence"/>
</dbReference>
<keyword evidence="2 5" id="KW-0812">Transmembrane</keyword>
<keyword evidence="7" id="KW-1185">Reference proteome</keyword>
<feature type="transmembrane region" description="Helical" evidence="5">
    <location>
        <begin position="6"/>
        <end position="23"/>
    </location>
</feature>
<dbReference type="InterPro" id="IPR002657">
    <property type="entry name" value="BilAc:Na_symport/Acr3"/>
</dbReference>
<dbReference type="InterPro" id="IPR038770">
    <property type="entry name" value="Na+/solute_symporter_sf"/>
</dbReference>
<feature type="transmembrane region" description="Helical" evidence="5">
    <location>
        <begin position="99"/>
        <end position="122"/>
    </location>
</feature>
<dbReference type="Pfam" id="PF01758">
    <property type="entry name" value="SBF"/>
    <property type="match status" value="1"/>
</dbReference>
<accession>A0A5C7FR20</accession>
<evidence type="ECO:0000256" key="5">
    <source>
        <dbReference type="SAM" id="Phobius"/>
    </source>
</evidence>
<keyword evidence="4 5" id="KW-0472">Membrane</keyword>
<feature type="transmembrane region" description="Helical" evidence="5">
    <location>
        <begin position="35"/>
        <end position="58"/>
    </location>
</feature>
<dbReference type="EMBL" id="VOXD01000030">
    <property type="protein sequence ID" value="TXF87854.1"/>
    <property type="molecule type" value="Genomic_DNA"/>
</dbReference>
<dbReference type="Gene3D" id="1.20.1530.20">
    <property type="match status" value="1"/>
</dbReference>
<feature type="transmembrane region" description="Helical" evidence="5">
    <location>
        <begin position="167"/>
        <end position="187"/>
    </location>
</feature>
<organism evidence="6 7">
    <name type="scientific">Neolewinella aurantiaca</name>
    <dbReference type="NCBI Taxonomy" id="2602767"/>
    <lineage>
        <taxon>Bacteria</taxon>
        <taxon>Pseudomonadati</taxon>
        <taxon>Bacteroidota</taxon>
        <taxon>Saprospiria</taxon>
        <taxon>Saprospirales</taxon>
        <taxon>Lewinellaceae</taxon>
        <taxon>Neolewinella</taxon>
    </lineage>
</organism>
<evidence type="ECO:0000313" key="7">
    <source>
        <dbReference type="Proteomes" id="UP000321907"/>
    </source>
</evidence>
<feature type="transmembrane region" description="Helical" evidence="5">
    <location>
        <begin position="199"/>
        <end position="220"/>
    </location>
</feature>
<sequence>MIDFLIGLILALIMFSIGLSLKTDNFRQLASHPRVLLLGLGLQLLLLPAIAFSVAFLFKLPPAFAAGVVILSACPGGLSSNFISFLLKANTTLAVSLTICNTSLSMLTIPVIVNLGLATFWTGEGLRQLPLLPTAGQIFLIVLVPVISGMIFRARRTARAEYLQPRLRWLSLFLLGTLFALKLLAPADAGGSNLLISETLTILPASLAVNACALLSGFLFGRLFGFGRNDQITLGVEAGIQNTSLAFLITSALLENEQMLKPALVYAMFTFFTGLAYGLWLKPGMWNALRKEWRLLKFFE</sequence>
<name>A0A5C7FR20_9BACT</name>
<dbReference type="OrthoDB" id="9806785at2"/>
<proteinExistence type="predicted"/>